<comment type="catalytic activity">
    <reaction evidence="1">
        <text>GDP-alpha-D-mannose + H2O = alpha-D-mannose 1-phosphate + GMP + 2 H(+)</text>
        <dbReference type="Rhea" id="RHEA:27978"/>
        <dbReference type="ChEBI" id="CHEBI:15377"/>
        <dbReference type="ChEBI" id="CHEBI:15378"/>
        <dbReference type="ChEBI" id="CHEBI:57527"/>
        <dbReference type="ChEBI" id="CHEBI:58115"/>
        <dbReference type="ChEBI" id="CHEBI:58409"/>
    </reaction>
</comment>
<sequence length="171" mass="19193">MSIKKHYQWKCFSIEEQPHLLPDGREIACTSIKHPGAVIIIPIDHNGDLVLVHQYRPAVSQWLYEFPAGTLEVKEDIFICAQRELAEETNLAASQWHPLGQLLPAPSFCDEIQYLYVAQGLSATEGQLDDDEIINVVTLSVAEVEQKIADNHIQDNKTLAAFLKARISGFI</sequence>
<evidence type="ECO:0000313" key="9">
    <source>
        <dbReference type="EMBL" id="SKC31079.1"/>
    </source>
</evidence>
<gene>
    <name evidence="9" type="primary">nudF_1</name>
    <name evidence="9" type="ORF">CZ809_00557</name>
</gene>
<evidence type="ECO:0000256" key="3">
    <source>
        <dbReference type="ARBA" id="ARBA00007275"/>
    </source>
</evidence>
<evidence type="ECO:0000256" key="1">
    <source>
        <dbReference type="ARBA" id="ARBA00000847"/>
    </source>
</evidence>
<dbReference type="GO" id="GO:0019693">
    <property type="term" value="P:ribose phosphate metabolic process"/>
    <property type="evidence" value="ECO:0007669"/>
    <property type="project" value="TreeGrafter"/>
</dbReference>
<dbReference type="EMBL" id="FUZI01000001">
    <property type="protein sequence ID" value="SKC31079.1"/>
    <property type="molecule type" value="Genomic_DNA"/>
</dbReference>
<dbReference type="GO" id="GO:0006753">
    <property type="term" value="P:nucleoside phosphate metabolic process"/>
    <property type="evidence" value="ECO:0007669"/>
    <property type="project" value="TreeGrafter"/>
</dbReference>
<evidence type="ECO:0000256" key="2">
    <source>
        <dbReference type="ARBA" id="ARBA00001946"/>
    </source>
</evidence>
<evidence type="ECO:0000256" key="6">
    <source>
        <dbReference type="ARBA" id="ARBA00032162"/>
    </source>
</evidence>
<evidence type="ECO:0000313" key="10">
    <source>
        <dbReference type="Proteomes" id="UP000189966"/>
    </source>
</evidence>
<proteinExistence type="inferred from homology"/>
<feature type="domain" description="Nudix hydrolase" evidence="8">
    <location>
        <begin position="32"/>
        <end position="161"/>
    </location>
</feature>
<dbReference type="OrthoDB" id="9806150at2"/>
<dbReference type="AlphaFoldDB" id="A0A1T5HW84"/>
<dbReference type="GO" id="GO:0016787">
    <property type="term" value="F:hydrolase activity"/>
    <property type="evidence" value="ECO:0007669"/>
    <property type="project" value="UniProtKB-KW"/>
</dbReference>
<comment type="similarity">
    <text evidence="3">Belongs to the Nudix hydrolase family. NudK subfamily.</text>
</comment>
<dbReference type="Proteomes" id="UP000189966">
    <property type="component" value="Unassembled WGS sequence"/>
</dbReference>
<dbReference type="CDD" id="cd03424">
    <property type="entry name" value="NUDIX_ADPRase_Nudt5_UGPPase_Nudt14"/>
    <property type="match status" value="1"/>
</dbReference>
<dbReference type="Gene3D" id="3.90.79.10">
    <property type="entry name" value="Nucleoside Triphosphate Pyrophosphohydrolase"/>
    <property type="match status" value="1"/>
</dbReference>
<evidence type="ECO:0000256" key="4">
    <source>
        <dbReference type="ARBA" id="ARBA00016377"/>
    </source>
</evidence>
<protein>
    <recommendedName>
        <fullName evidence="4">GDP-mannose pyrophosphatase</fullName>
    </recommendedName>
    <alternativeName>
        <fullName evidence="6">GDP-mannose hydrolase</fullName>
    </alternativeName>
    <alternativeName>
        <fullName evidence="7">GDPMK</fullName>
    </alternativeName>
</protein>
<name>A0A1T5HW84_9GAMM</name>
<dbReference type="InterPro" id="IPR000086">
    <property type="entry name" value="NUDIX_hydrolase_dom"/>
</dbReference>
<dbReference type="SUPFAM" id="SSF55811">
    <property type="entry name" value="Nudix"/>
    <property type="match status" value="1"/>
</dbReference>
<keyword evidence="5 9" id="KW-0378">Hydrolase</keyword>
<dbReference type="PROSITE" id="PS00893">
    <property type="entry name" value="NUDIX_BOX"/>
    <property type="match status" value="1"/>
</dbReference>
<reference evidence="9 10" key="1">
    <citation type="submission" date="2017-02" db="EMBL/GenBank/DDBJ databases">
        <authorList>
            <person name="Peterson S.W."/>
        </authorList>
    </citation>
    <scope>NUCLEOTIDE SEQUENCE [LARGE SCALE GENOMIC DNA]</scope>
    <source>
        <strain evidence="10">type strain: NCCB 100098</strain>
    </source>
</reference>
<evidence type="ECO:0000256" key="7">
    <source>
        <dbReference type="ARBA" id="ARBA00032272"/>
    </source>
</evidence>
<comment type="cofactor">
    <cofactor evidence="2">
        <name>Mg(2+)</name>
        <dbReference type="ChEBI" id="CHEBI:18420"/>
    </cofactor>
</comment>
<evidence type="ECO:0000256" key="5">
    <source>
        <dbReference type="ARBA" id="ARBA00022801"/>
    </source>
</evidence>
<dbReference type="PANTHER" id="PTHR11839">
    <property type="entry name" value="UDP/ADP-SUGAR PYROPHOSPHATASE"/>
    <property type="match status" value="1"/>
</dbReference>
<dbReference type="InterPro" id="IPR020084">
    <property type="entry name" value="NUDIX_hydrolase_CS"/>
</dbReference>
<evidence type="ECO:0000259" key="8">
    <source>
        <dbReference type="PROSITE" id="PS51462"/>
    </source>
</evidence>
<dbReference type="InterPro" id="IPR015797">
    <property type="entry name" value="NUDIX_hydrolase-like_dom_sf"/>
</dbReference>
<dbReference type="Pfam" id="PF00293">
    <property type="entry name" value="NUDIX"/>
    <property type="match status" value="1"/>
</dbReference>
<organism evidence="9 10">
    <name type="scientific">Photobacterium piscicola</name>
    <dbReference type="NCBI Taxonomy" id="1378299"/>
    <lineage>
        <taxon>Bacteria</taxon>
        <taxon>Pseudomonadati</taxon>
        <taxon>Pseudomonadota</taxon>
        <taxon>Gammaproteobacteria</taxon>
        <taxon>Vibrionales</taxon>
        <taxon>Vibrionaceae</taxon>
        <taxon>Photobacterium</taxon>
    </lineage>
</organism>
<dbReference type="PROSITE" id="PS51462">
    <property type="entry name" value="NUDIX"/>
    <property type="match status" value="1"/>
</dbReference>
<dbReference type="PANTHER" id="PTHR11839:SF18">
    <property type="entry name" value="NUDIX HYDROLASE DOMAIN-CONTAINING PROTEIN"/>
    <property type="match status" value="1"/>
</dbReference>
<accession>A0A1T5HW84</accession>
<dbReference type="RefSeq" id="WP_080155908.1">
    <property type="nucleotide sequence ID" value="NZ_CP175535.1"/>
</dbReference>